<dbReference type="Proteomes" id="UP000031737">
    <property type="component" value="Unassembled WGS sequence"/>
</dbReference>
<gene>
    <name evidence="2" type="ORF">TRSC58_03260</name>
</gene>
<dbReference type="AlphaFoldDB" id="A0A061J6U8"/>
<keyword evidence="3" id="KW-1185">Reference proteome</keyword>
<feature type="compositionally biased region" description="Basic and acidic residues" evidence="1">
    <location>
        <begin position="245"/>
        <end position="267"/>
    </location>
</feature>
<protein>
    <submittedName>
        <fullName evidence="2">Uncharacterized protein</fullName>
    </submittedName>
</protein>
<sequence>MSCGSRVMAPKQPRQQQPRRLFIRHLPHNITDVKLKAVLLERGGCSEVQDMVDICVLRGFPRLGDRPYVPSTAIVCLRSVQDDGDNNASKRVIQAVIDVFDGRVVFDKDDDGPDAMASLVEWSPVYFDIFPPPRHGAAGRKRKKLVEMEWRPGTIEDDENYRRFCARLDTPACEMLSEANEKQAQVGGDEPKVEAAPRGLLVQELLAECGHLNKVKAIRKRRKRREEMAEKVPRRTKTKKSRKGPAQDEKKKVLRNPLRESAREVNERVAPNRSKAETKKKLRVSRILRPEGGGDAPVEVGGTHEGGGVDAEPREVRRQKRRHGTKKGRWRSRKLGEEEEHVAVEVTTDRGKKENASW</sequence>
<accession>A0A061J6U8</accession>
<feature type="compositionally biased region" description="Basic residues" evidence="1">
    <location>
        <begin position="317"/>
        <end position="333"/>
    </location>
</feature>
<reference evidence="2 3" key="1">
    <citation type="submission" date="2013-07" db="EMBL/GenBank/DDBJ databases">
        <authorList>
            <person name="Stoco P.H."/>
            <person name="Wagner G."/>
            <person name="Gerber A."/>
            <person name="Zaha A."/>
            <person name="Thompson C."/>
            <person name="Bartholomeu D.C."/>
            <person name="Luckemeyer D.D."/>
            <person name="Bahia D."/>
            <person name="Loreto E."/>
            <person name="Prestes E.B."/>
            <person name="Lima F.M."/>
            <person name="Rodrigues-Luiz G."/>
            <person name="Vallejo G.A."/>
            <person name="Filho J.F."/>
            <person name="Monteiro K.M."/>
            <person name="Tyler K.M."/>
            <person name="de Almeida L.G."/>
            <person name="Ortiz M.F."/>
            <person name="Siervo M.A."/>
            <person name="de Moraes M.H."/>
            <person name="Cunha O.L."/>
            <person name="Mendonca-Neto R."/>
            <person name="Silva R."/>
            <person name="Teixeira S.M."/>
            <person name="Murta S.M."/>
            <person name="Sincero T.C."/>
            <person name="Mendes T.A."/>
            <person name="Urmenyi T.P."/>
            <person name="Silva V.G."/>
            <person name="da Rocha W.D."/>
            <person name="Andersson B."/>
            <person name="Romanha A.J."/>
            <person name="Steindel M."/>
            <person name="de Vasconcelos A.T."/>
            <person name="Grisard E.C."/>
        </authorList>
    </citation>
    <scope>NUCLEOTIDE SEQUENCE [LARGE SCALE GENOMIC DNA]</scope>
    <source>
        <strain evidence="2 3">SC58</strain>
    </source>
</reference>
<proteinExistence type="predicted"/>
<dbReference type="VEuPathDB" id="TriTrypDB:TRSC58_03260"/>
<dbReference type="EMBL" id="AUPL01003260">
    <property type="protein sequence ID" value="ESL09027.1"/>
    <property type="molecule type" value="Genomic_DNA"/>
</dbReference>
<feature type="compositionally biased region" description="Basic and acidic residues" evidence="1">
    <location>
        <begin position="341"/>
        <end position="358"/>
    </location>
</feature>
<feature type="compositionally biased region" description="Basic residues" evidence="1">
    <location>
        <begin position="234"/>
        <end position="243"/>
    </location>
</feature>
<evidence type="ECO:0000313" key="3">
    <source>
        <dbReference type="Proteomes" id="UP000031737"/>
    </source>
</evidence>
<organism evidence="2 3">
    <name type="scientific">Trypanosoma rangeli SC58</name>
    <dbReference type="NCBI Taxonomy" id="429131"/>
    <lineage>
        <taxon>Eukaryota</taxon>
        <taxon>Discoba</taxon>
        <taxon>Euglenozoa</taxon>
        <taxon>Kinetoplastea</taxon>
        <taxon>Metakinetoplastina</taxon>
        <taxon>Trypanosomatida</taxon>
        <taxon>Trypanosomatidae</taxon>
        <taxon>Trypanosoma</taxon>
        <taxon>Herpetosoma</taxon>
    </lineage>
</organism>
<evidence type="ECO:0000256" key="1">
    <source>
        <dbReference type="SAM" id="MobiDB-lite"/>
    </source>
</evidence>
<comment type="caution">
    <text evidence="2">The sequence shown here is derived from an EMBL/GenBank/DDBJ whole genome shotgun (WGS) entry which is preliminary data.</text>
</comment>
<name>A0A061J6U8_TRYRA</name>
<dbReference type="OrthoDB" id="252150at2759"/>
<feature type="region of interest" description="Disordered" evidence="1">
    <location>
        <begin position="217"/>
        <end position="358"/>
    </location>
</feature>
<evidence type="ECO:0000313" key="2">
    <source>
        <dbReference type="EMBL" id="ESL09027.1"/>
    </source>
</evidence>